<accession>A0AA97H3C5</accession>
<sequence length="145" mass="15707">MQELSIGNTQLEQALLRLHTAFLGRVVSFNETAGTASVQPLTLSKPMGSAAVKQPLLQNIPVLWNARYKLRYMNPPYCKARCSEGSITGNLTAEKHITMAPLGAGDLVLCVTCERDITAARRGRSEVPALGHHQQKDSLVVGVLV</sequence>
<reference evidence="3" key="2">
    <citation type="submission" date="2024-06" db="EMBL/GenBank/DDBJ databases">
        <title>Caproicibacterium argilliputei sp. nov, a novel caproic acid producing anaerobic bacterium isolated from pit mud.</title>
        <authorList>
            <person name="Zeng C."/>
        </authorList>
    </citation>
    <scope>NUCLEOTIDE SEQUENCE [LARGE SCALE GENOMIC DNA]</scope>
    <source>
        <strain evidence="3">ZCY20-5</strain>
    </source>
</reference>
<evidence type="ECO:0000313" key="2">
    <source>
        <dbReference type="EMBL" id="WOC33062.1"/>
    </source>
</evidence>
<gene>
    <name evidence="1" type="ORF">PXC00_02800</name>
    <name evidence="2" type="ORF">PXC00_04060</name>
</gene>
<evidence type="ECO:0000313" key="1">
    <source>
        <dbReference type="EMBL" id="WOC32821.1"/>
    </source>
</evidence>
<dbReference type="KEGG" id="carl:PXC00_02800"/>
<evidence type="ECO:0000313" key="3">
    <source>
        <dbReference type="Proteomes" id="UP001300604"/>
    </source>
</evidence>
<dbReference type="Gene3D" id="2.40.50.230">
    <property type="entry name" value="Gp5 N-terminal domain"/>
    <property type="match status" value="1"/>
</dbReference>
<reference evidence="2 3" key="3">
    <citation type="submission" date="2024-06" db="EMBL/GenBank/DDBJ databases">
        <title>Caproicibacterium argilliputei sp. nov, a novel caproic acid producing anaerobic bacterium isolated from pit mud.</title>
        <authorList>
            <person name="Xia S."/>
        </authorList>
    </citation>
    <scope>NUCLEOTIDE SEQUENCE [LARGE SCALE GENOMIC DNA]</scope>
    <source>
        <strain evidence="2 3">ZCY20-5</strain>
    </source>
</reference>
<dbReference type="InterPro" id="IPR037026">
    <property type="entry name" value="Vgr_OB-fold_dom_sf"/>
</dbReference>
<name>A0AA97H3C5_9FIRM</name>
<proteinExistence type="predicted"/>
<dbReference type="KEGG" id="carl:PXC00_04060"/>
<dbReference type="RefSeq" id="WP_316935068.1">
    <property type="nucleotide sequence ID" value="NZ_CP135996.1"/>
</dbReference>
<keyword evidence="3" id="KW-1185">Reference proteome</keyword>
<protein>
    <submittedName>
        <fullName evidence="2">Uncharacterized protein</fullName>
    </submittedName>
</protein>
<dbReference type="EMBL" id="CP135996">
    <property type="protein sequence ID" value="WOC32821.1"/>
    <property type="molecule type" value="Genomic_DNA"/>
</dbReference>
<dbReference type="AlphaFoldDB" id="A0AA97H3C5"/>
<reference evidence="2" key="1">
    <citation type="submission" date="2023-09" db="EMBL/GenBank/DDBJ databases">
        <authorList>
            <person name="Zeng C."/>
        </authorList>
    </citation>
    <scope>NUCLEOTIDE SEQUENCE</scope>
    <source>
        <strain evidence="2 3">ZCY20-5</strain>
    </source>
</reference>
<dbReference type="Proteomes" id="UP001300604">
    <property type="component" value="Chromosome"/>
</dbReference>
<organism evidence="2 3">
    <name type="scientific">Caproicibacterium argilliputei</name>
    <dbReference type="NCBI Taxonomy" id="3030016"/>
    <lineage>
        <taxon>Bacteria</taxon>
        <taxon>Bacillati</taxon>
        <taxon>Bacillota</taxon>
        <taxon>Clostridia</taxon>
        <taxon>Eubacteriales</taxon>
        <taxon>Oscillospiraceae</taxon>
        <taxon>Caproicibacterium</taxon>
    </lineage>
</organism>
<dbReference type="EMBL" id="CP135996">
    <property type="protein sequence ID" value="WOC33062.1"/>
    <property type="molecule type" value="Genomic_DNA"/>
</dbReference>